<dbReference type="Pfam" id="PF13581">
    <property type="entry name" value="HATPase_c_2"/>
    <property type="match status" value="1"/>
</dbReference>
<feature type="transmembrane region" description="Helical" evidence="4">
    <location>
        <begin position="78"/>
        <end position="97"/>
    </location>
</feature>
<evidence type="ECO:0000313" key="7">
    <source>
        <dbReference type="Proteomes" id="UP000247569"/>
    </source>
</evidence>
<keyword evidence="3" id="KW-0902">Two-component regulatory system</keyword>
<dbReference type="EMBL" id="QJKF01000001">
    <property type="protein sequence ID" value="PXX70727.1"/>
    <property type="molecule type" value="Genomic_DNA"/>
</dbReference>
<proteinExistence type="predicted"/>
<feature type="transmembrane region" description="Helical" evidence="4">
    <location>
        <begin position="45"/>
        <end position="66"/>
    </location>
</feature>
<feature type="transmembrane region" description="Helical" evidence="4">
    <location>
        <begin position="161"/>
        <end position="181"/>
    </location>
</feature>
<protein>
    <submittedName>
        <fullName evidence="6">Signal transduction histidine kinase</fullName>
    </submittedName>
</protein>
<dbReference type="PANTHER" id="PTHR24421">
    <property type="entry name" value="NITRATE/NITRITE SENSOR PROTEIN NARX-RELATED"/>
    <property type="match status" value="1"/>
</dbReference>
<gene>
    <name evidence="6" type="ORF">DFR70_101148</name>
</gene>
<dbReference type="InterPro" id="IPR050482">
    <property type="entry name" value="Sensor_HK_TwoCompSys"/>
</dbReference>
<dbReference type="RefSeq" id="WP_040730489.1">
    <property type="nucleotide sequence ID" value="NZ_QJKF01000001.1"/>
</dbReference>
<keyword evidence="4" id="KW-0472">Membrane</keyword>
<feature type="transmembrane region" description="Helical" evidence="4">
    <location>
        <begin position="131"/>
        <end position="149"/>
    </location>
</feature>
<reference evidence="6 7" key="1">
    <citation type="submission" date="2018-05" db="EMBL/GenBank/DDBJ databases">
        <title>Genomic Encyclopedia of Type Strains, Phase IV (KMG-IV): sequencing the most valuable type-strain genomes for metagenomic binning, comparative biology and taxonomic classification.</title>
        <authorList>
            <person name="Goeker M."/>
        </authorList>
    </citation>
    <scope>NUCLEOTIDE SEQUENCE [LARGE SCALE GENOMIC DNA]</scope>
    <source>
        <strain evidence="6 7">DSM 44704</strain>
    </source>
</reference>
<evidence type="ECO:0000256" key="1">
    <source>
        <dbReference type="ARBA" id="ARBA00022679"/>
    </source>
</evidence>
<keyword evidence="1" id="KW-0808">Transferase</keyword>
<keyword evidence="4" id="KW-0812">Transmembrane</keyword>
<dbReference type="GO" id="GO:0000160">
    <property type="term" value="P:phosphorelay signal transduction system"/>
    <property type="evidence" value="ECO:0007669"/>
    <property type="project" value="UniProtKB-KW"/>
</dbReference>
<evidence type="ECO:0000256" key="3">
    <source>
        <dbReference type="ARBA" id="ARBA00023012"/>
    </source>
</evidence>
<comment type="caution">
    <text evidence="6">The sequence shown here is derived from an EMBL/GenBank/DDBJ whole genome shotgun (WGS) entry which is preliminary data.</text>
</comment>
<dbReference type="SUPFAM" id="SSF55874">
    <property type="entry name" value="ATPase domain of HSP90 chaperone/DNA topoisomerase II/histidine kinase"/>
    <property type="match status" value="1"/>
</dbReference>
<dbReference type="InterPro" id="IPR003594">
    <property type="entry name" value="HATPase_dom"/>
</dbReference>
<sequence>MIDTAAPPRSAEARLVRGASLFVGTGGLFYAALTVPTALNQSALAAPWWTPVSLGVIYLPSALIAATALRWRTDLTRYAVVAFALGYLFAAGSWLIVRADAVVPPEKSLWILWIPGLPAVALCIFWRRMPFGYLVLAAALAQTDAAYARGPDAHNPVVPDFLFAVAYSALPCAACVVLVQVGRMLDLTSHEVRAKATATAAAEARRFERRRFDALAHDWVIATLLEASRAPNSPVLTHHAEVTLRDLERLRSGQPGQDSLDLEQVVASIRATAAEVDDSVRLRAEHSATVPLTVPSDVATALAAAVGEALRNWQRHAGTPTREAACEVRVTADADSVRIDVVDDGVGFDPETVPPDRIGLRASITDRLAELPGGWSTIDAAPGRGCRVSAGWVAR</sequence>
<organism evidence="6 7">
    <name type="scientific">Nocardia tenerifensis</name>
    <dbReference type="NCBI Taxonomy" id="228006"/>
    <lineage>
        <taxon>Bacteria</taxon>
        <taxon>Bacillati</taxon>
        <taxon>Actinomycetota</taxon>
        <taxon>Actinomycetes</taxon>
        <taxon>Mycobacteriales</taxon>
        <taxon>Nocardiaceae</taxon>
        <taxon>Nocardia</taxon>
    </lineage>
</organism>
<dbReference type="Gene3D" id="3.30.565.10">
    <property type="entry name" value="Histidine kinase-like ATPase, C-terminal domain"/>
    <property type="match status" value="1"/>
</dbReference>
<dbReference type="OrthoDB" id="144293at2"/>
<name>A0A318KA15_9NOCA</name>
<evidence type="ECO:0000313" key="6">
    <source>
        <dbReference type="EMBL" id="PXX70727.1"/>
    </source>
</evidence>
<dbReference type="GO" id="GO:0016301">
    <property type="term" value="F:kinase activity"/>
    <property type="evidence" value="ECO:0007669"/>
    <property type="project" value="UniProtKB-KW"/>
</dbReference>
<evidence type="ECO:0000259" key="5">
    <source>
        <dbReference type="Pfam" id="PF13581"/>
    </source>
</evidence>
<dbReference type="Proteomes" id="UP000247569">
    <property type="component" value="Unassembled WGS sequence"/>
</dbReference>
<feature type="transmembrane region" description="Helical" evidence="4">
    <location>
        <begin position="109"/>
        <end position="126"/>
    </location>
</feature>
<feature type="domain" description="Histidine kinase/HSP90-like ATPase" evidence="5">
    <location>
        <begin position="272"/>
        <end position="360"/>
    </location>
</feature>
<accession>A0A318KA15</accession>
<evidence type="ECO:0000256" key="4">
    <source>
        <dbReference type="SAM" id="Phobius"/>
    </source>
</evidence>
<dbReference type="InterPro" id="IPR036890">
    <property type="entry name" value="HATPase_C_sf"/>
</dbReference>
<keyword evidence="7" id="KW-1185">Reference proteome</keyword>
<evidence type="ECO:0000256" key="2">
    <source>
        <dbReference type="ARBA" id="ARBA00022777"/>
    </source>
</evidence>
<feature type="transmembrane region" description="Helical" evidence="4">
    <location>
        <begin position="21"/>
        <end position="39"/>
    </location>
</feature>
<keyword evidence="2 6" id="KW-0418">Kinase</keyword>
<dbReference type="AlphaFoldDB" id="A0A318KA15"/>
<keyword evidence="4" id="KW-1133">Transmembrane helix</keyword>